<organism evidence="9 10">
    <name type="scientific">Modicisalibacter zincidurans</name>
    <dbReference type="NCBI Taxonomy" id="1178777"/>
    <lineage>
        <taxon>Bacteria</taxon>
        <taxon>Pseudomonadati</taxon>
        <taxon>Pseudomonadota</taxon>
        <taxon>Gammaproteobacteria</taxon>
        <taxon>Oceanospirillales</taxon>
        <taxon>Halomonadaceae</taxon>
        <taxon>Modicisalibacter</taxon>
    </lineage>
</organism>
<evidence type="ECO:0000313" key="9">
    <source>
        <dbReference type="EMBL" id="GAA5174278.1"/>
    </source>
</evidence>
<keyword evidence="5" id="KW-0520">NAD</keyword>
<feature type="domain" description="RCK C-terminal" evidence="8">
    <location>
        <begin position="142"/>
        <end position="226"/>
    </location>
</feature>
<dbReference type="PROSITE" id="PS51201">
    <property type="entry name" value="RCK_N"/>
    <property type="match status" value="2"/>
</dbReference>
<dbReference type="NCBIfam" id="NF007032">
    <property type="entry name" value="PRK09496.1-4"/>
    <property type="match status" value="1"/>
</dbReference>
<dbReference type="NCBIfam" id="NF007031">
    <property type="entry name" value="PRK09496.1-2"/>
    <property type="match status" value="1"/>
</dbReference>
<dbReference type="InterPro" id="IPR036291">
    <property type="entry name" value="NAD(P)-bd_dom_sf"/>
</dbReference>
<keyword evidence="4" id="KW-0630">Potassium</keyword>
<gene>
    <name evidence="9" type="primary">trkA_2</name>
    <name evidence="9" type="ORF">GCM10023342_14860</name>
</gene>
<keyword evidence="2" id="KW-0813">Transport</keyword>
<keyword evidence="10" id="KW-1185">Reference proteome</keyword>
<evidence type="ECO:0000313" key="10">
    <source>
        <dbReference type="Proteomes" id="UP001500074"/>
    </source>
</evidence>
<dbReference type="SUPFAM" id="SSF116726">
    <property type="entry name" value="TrkA C-terminal domain-like"/>
    <property type="match status" value="2"/>
</dbReference>
<evidence type="ECO:0000259" key="8">
    <source>
        <dbReference type="PROSITE" id="PS51202"/>
    </source>
</evidence>
<feature type="domain" description="RCK N-terminal" evidence="7">
    <location>
        <begin position="231"/>
        <end position="347"/>
    </location>
</feature>
<dbReference type="NCBIfam" id="NF007039">
    <property type="entry name" value="PRK09496.3-2"/>
    <property type="match status" value="1"/>
</dbReference>
<accession>A0ABP9RCQ4</accession>
<evidence type="ECO:0000256" key="4">
    <source>
        <dbReference type="ARBA" id="ARBA00022958"/>
    </source>
</evidence>
<dbReference type="Pfam" id="PF02080">
    <property type="entry name" value="TrkA_C"/>
    <property type="match status" value="2"/>
</dbReference>
<evidence type="ECO:0000256" key="1">
    <source>
        <dbReference type="ARBA" id="ARBA00017378"/>
    </source>
</evidence>
<dbReference type="Proteomes" id="UP001500074">
    <property type="component" value="Unassembled WGS sequence"/>
</dbReference>
<evidence type="ECO:0000256" key="3">
    <source>
        <dbReference type="ARBA" id="ARBA00022538"/>
    </source>
</evidence>
<dbReference type="NCBIfam" id="NF007030">
    <property type="entry name" value="PRK09496.1-1"/>
    <property type="match status" value="1"/>
</dbReference>
<dbReference type="SUPFAM" id="SSF51735">
    <property type="entry name" value="NAD(P)-binding Rossmann-fold domains"/>
    <property type="match status" value="2"/>
</dbReference>
<reference evidence="10" key="1">
    <citation type="journal article" date="2019" name="Int. J. Syst. Evol. Microbiol.">
        <title>The Global Catalogue of Microorganisms (GCM) 10K type strain sequencing project: providing services to taxonomists for standard genome sequencing and annotation.</title>
        <authorList>
            <consortium name="The Broad Institute Genomics Platform"/>
            <consortium name="The Broad Institute Genome Sequencing Center for Infectious Disease"/>
            <person name="Wu L."/>
            <person name="Ma J."/>
        </authorList>
    </citation>
    <scope>NUCLEOTIDE SEQUENCE [LARGE SCALE GENOMIC DNA]</scope>
    <source>
        <strain evidence="10">JCM 18472</strain>
    </source>
</reference>
<protein>
    <recommendedName>
        <fullName evidence="1">Trk system potassium uptake protein TrkA</fullName>
    </recommendedName>
</protein>
<feature type="domain" description="RCK N-terminal" evidence="7">
    <location>
        <begin position="1"/>
        <end position="116"/>
    </location>
</feature>
<dbReference type="PROSITE" id="PS51202">
    <property type="entry name" value="RCK_C"/>
    <property type="match status" value="2"/>
</dbReference>
<dbReference type="Gene3D" id="3.30.70.1450">
    <property type="entry name" value="Regulator of K+ conductance, C-terminal domain"/>
    <property type="match status" value="2"/>
</dbReference>
<dbReference type="PANTHER" id="PTHR43833">
    <property type="entry name" value="POTASSIUM CHANNEL PROTEIN 2-RELATED-RELATED"/>
    <property type="match status" value="1"/>
</dbReference>
<keyword evidence="6" id="KW-0406">Ion transport</keyword>
<dbReference type="RefSeq" id="WP_031384177.1">
    <property type="nucleotide sequence ID" value="NZ_BAABKI010000017.1"/>
</dbReference>
<dbReference type="EMBL" id="BAABKI010000017">
    <property type="protein sequence ID" value="GAA5174278.1"/>
    <property type="molecule type" value="Genomic_DNA"/>
</dbReference>
<dbReference type="Gene3D" id="3.40.50.720">
    <property type="entry name" value="NAD(P)-binding Rossmann-like Domain"/>
    <property type="match status" value="2"/>
</dbReference>
<evidence type="ECO:0000256" key="6">
    <source>
        <dbReference type="ARBA" id="ARBA00023065"/>
    </source>
</evidence>
<sequence length="457" mass="50347">MKIVILGADQIGSSLAEYLAREGNEITVVDISASRLSDLTARLDIRTVEGKVSHPSVLRKAGCDEADLLIAVTDSDELNMLACEVANTLFNASTKIARVRDNDYLAHDELFSERALGIELTICPEQLVTDSIYRIFEFPGTLQVLDFAKGKVQLVAVKAIYGGSLVGKELSTLREHLPSVNTRVAAIYRRGKGITPQSDTVIETDDEVFFIASRKDIRAVMKELRRAEQGYRRVIIAGGGNIGERLAKKLQGDHHVKLIEIDAARAQTLAERLTETVVLNGSATRKNLLVEENIDDCDIYCALTNDDEDNIMSSLLAKRLGAQKVLTLINDPAYVELIQGDRIDIAISPQQVTISSILRHVRRGDVAKVHSLRRGAAEAIEAVAHGDADSSQVVGRRIEDIPLPAETMIGAIARGDEVILDHSDVVIETDDHLILFLLDKRRIQEIERLLQVKASYF</sequence>
<dbReference type="InterPro" id="IPR003148">
    <property type="entry name" value="RCK_N"/>
</dbReference>
<feature type="domain" description="RCK C-terminal" evidence="8">
    <location>
        <begin position="367"/>
        <end position="452"/>
    </location>
</feature>
<evidence type="ECO:0000256" key="5">
    <source>
        <dbReference type="ARBA" id="ARBA00023027"/>
    </source>
</evidence>
<evidence type="ECO:0000256" key="2">
    <source>
        <dbReference type="ARBA" id="ARBA00022448"/>
    </source>
</evidence>
<keyword evidence="3" id="KW-0633">Potassium transport</keyword>
<comment type="caution">
    <text evidence="9">The sequence shown here is derived from an EMBL/GenBank/DDBJ whole genome shotgun (WGS) entry which is preliminary data.</text>
</comment>
<dbReference type="InterPro" id="IPR006036">
    <property type="entry name" value="K_uptake_TrkA"/>
</dbReference>
<dbReference type="InterPro" id="IPR036721">
    <property type="entry name" value="RCK_C_sf"/>
</dbReference>
<dbReference type="InterPro" id="IPR006037">
    <property type="entry name" value="RCK_C"/>
</dbReference>
<dbReference type="InterPro" id="IPR050721">
    <property type="entry name" value="Trk_Ktr_HKT_K-transport"/>
</dbReference>
<dbReference type="PANTHER" id="PTHR43833:SF5">
    <property type="entry name" value="TRK SYSTEM POTASSIUM UPTAKE PROTEIN TRKA"/>
    <property type="match status" value="1"/>
</dbReference>
<proteinExistence type="predicted"/>
<name>A0ABP9RCQ4_9GAMM</name>
<dbReference type="Pfam" id="PF02254">
    <property type="entry name" value="TrkA_N"/>
    <property type="match status" value="2"/>
</dbReference>
<dbReference type="PRINTS" id="PR00335">
    <property type="entry name" value="KUPTAKETRKA"/>
</dbReference>
<evidence type="ECO:0000259" key="7">
    <source>
        <dbReference type="PROSITE" id="PS51201"/>
    </source>
</evidence>